<dbReference type="AlphaFoldDB" id="A0A4Y7PEI3"/>
<evidence type="ECO:0000313" key="3">
    <source>
        <dbReference type="Proteomes" id="UP000294933"/>
    </source>
</evidence>
<evidence type="ECO:0000313" key="2">
    <source>
        <dbReference type="EMBL" id="TDL13232.1"/>
    </source>
</evidence>
<dbReference type="VEuPathDB" id="FungiDB:BD410DRAFT_810732"/>
<accession>A0A4Y7PEI3</accession>
<protein>
    <submittedName>
        <fullName evidence="2">Uncharacterized protein</fullName>
    </submittedName>
</protein>
<reference evidence="2 3" key="1">
    <citation type="submission" date="2018-06" db="EMBL/GenBank/DDBJ databases">
        <title>A transcriptomic atlas of mushroom development highlights an independent origin of complex multicellularity.</title>
        <authorList>
            <consortium name="DOE Joint Genome Institute"/>
            <person name="Krizsan K."/>
            <person name="Almasi E."/>
            <person name="Merenyi Z."/>
            <person name="Sahu N."/>
            <person name="Viragh M."/>
            <person name="Koszo T."/>
            <person name="Mondo S."/>
            <person name="Kiss B."/>
            <person name="Balint B."/>
            <person name="Kues U."/>
            <person name="Barry K."/>
            <person name="Hegedus J.C."/>
            <person name="Henrissat B."/>
            <person name="Johnson J."/>
            <person name="Lipzen A."/>
            <person name="Ohm R."/>
            <person name="Nagy I."/>
            <person name="Pangilinan J."/>
            <person name="Yan J."/>
            <person name="Xiong Y."/>
            <person name="Grigoriev I.V."/>
            <person name="Hibbett D.S."/>
            <person name="Nagy L.G."/>
        </authorList>
    </citation>
    <scope>NUCLEOTIDE SEQUENCE [LARGE SCALE GENOMIC DNA]</scope>
    <source>
        <strain evidence="2 3">SZMC22713</strain>
    </source>
</reference>
<keyword evidence="3" id="KW-1185">Reference proteome</keyword>
<dbReference type="Proteomes" id="UP000294933">
    <property type="component" value="Unassembled WGS sequence"/>
</dbReference>
<name>A0A4Y7PEI3_9AGAM</name>
<dbReference type="EMBL" id="ML170821">
    <property type="protein sequence ID" value="TDL13232.1"/>
    <property type="molecule type" value="Genomic_DNA"/>
</dbReference>
<gene>
    <name evidence="2" type="ORF">BD410DRAFT_810732</name>
</gene>
<feature type="compositionally biased region" description="Gly residues" evidence="1">
    <location>
        <begin position="190"/>
        <end position="230"/>
    </location>
</feature>
<evidence type="ECO:0000256" key="1">
    <source>
        <dbReference type="SAM" id="MobiDB-lite"/>
    </source>
</evidence>
<proteinExistence type="predicted"/>
<feature type="region of interest" description="Disordered" evidence="1">
    <location>
        <begin position="185"/>
        <end position="239"/>
    </location>
</feature>
<organism evidence="2 3">
    <name type="scientific">Rickenella mellea</name>
    <dbReference type="NCBI Taxonomy" id="50990"/>
    <lineage>
        <taxon>Eukaryota</taxon>
        <taxon>Fungi</taxon>
        <taxon>Dikarya</taxon>
        <taxon>Basidiomycota</taxon>
        <taxon>Agaricomycotina</taxon>
        <taxon>Agaricomycetes</taxon>
        <taxon>Hymenochaetales</taxon>
        <taxon>Rickenellaceae</taxon>
        <taxon>Rickenella</taxon>
    </lineage>
</organism>
<sequence length="239" mass="25495">MEKSTQFKFTKNLMEGHLEKSTQCMFTKNIIIKLEERKGRWVMVESKAQKNYETLPGSCYGATRGSVIGEVARSPIHMMWRNHGPVAGLLKASRCGWTLLAFGAKRWQQCGADVRPSFVAPYNDKCIKKLALARTTVEAIRRTRGVRGVGGNGSRPAEDGADMYTCWFLLNVSTAVARPAVSTVTDRLGGESGGGRLGGADGGGESGGAHGDGVGGESGGGGELAGVDGGGESRWRERR</sequence>